<reference evidence="2 3" key="1">
    <citation type="submission" date="2023-04" db="EMBL/GenBank/DDBJ databases">
        <title>Genome of Basidiobolus ranarum AG-B5.</title>
        <authorList>
            <person name="Stajich J.E."/>
            <person name="Carter-House D."/>
            <person name="Gryganskyi A."/>
        </authorList>
    </citation>
    <scope>NUCLEOTIDE SEQUENCE [LARGE SCALE GENOMIC DNA]</scope>
    <source>
        <strain evidence="2 3">AG-B5</strain>
    </source>
</reference>
<protein>
    <submittedName>
        <fullName evidence="2">Uncharacterized protein</fullName>
    </submittedName>
</protein>
<feature type="non-terminal residue" evidence="2">
    <location>
        <position position="58"/>
    </location>
</feature>
<proteinExistence type="predicted"/>
<feature type="region of interest" description="Disordered" evidence="1">
    <location>
        <begin position="38"/>
        <end position="58"/>
    </location>
</feature>
<dbReference type="EMBL" id="JASJQH010001751">
    <property type="protein sequence ID" value="KAK9760850.1"/>
    <property type="molecule type" value="Genomic_DNA"/>
</dbReference>
<comment type="caution">
    <text evidence="2">The sequence shown here is derived from an EMBL/GenBank/DDBJ whole genome shotgun (WGS) entry which is preliminary data.</text>
</comment>
<accession>A0ABR2WH66</accession>
<dbReference type="Proteomes" id="UP001479436">
    <property type="component" value="Unassembled WGS sequence"/>
</dbReference>
<name>A0ABR2WH66_9FUNG</name>
<organism evidence="2 3">
    <name type="scientific">Basidiobolus ranarum</name>
    <dbReference type="NCBI Taxonomy" id="34480"/>
    <lineage>
        <taxon>Eukaryota</taxon>
        <taxon>Fungi</taxon>
        <taxon>Fungi incertae sedis</taxon>
        <taxon>Zoopagomycota</taxon>
        <taxon>Entomophthoromycotina</taxon>
        <taxon>Basidiobolomycetes</taxon>
        <taxon>Basidiobolales</taxon>
        <taxon>Basidiobolaceae</taxon>
        <taxon>Basidiobolus</taxon>
    </lineage>
</organism>
<sequence length="58" mass="6805">PLLPLIQLKKPLHIQSIRNLLDPPNLLHIKLPKNTNIVHQRNQPSQANRRMNQSRLMN</sequence>
<gene>
    <name evidence="2" type="ORF">K7432_014716</name>
</gene>
<evidence type="ECO:0000313" key="2">
    <source>
        <dbReference type="EMBL" id="KAK9760850.1"/>
    </source>
</evidence>
<keyword evidence="3" id="KW-1185">Reference proteome</keyword>
<evidence type="ECO:0000256" key="1">
    <source>
        <dbReference type="SAM" id="MobiDB-lite"/>
    </source>
</evidence>
<evidence type="ECO:0000313" key="3">
    <source>
        <dbReference type="Proteomes" id="UP001479436"/>
    </source>
</evidence>
<feature type="non-terminal residue" evidence="2">
    <location>
        <position position="1"/>
    </location>
</feature>